<evidence type="ECO:0000256" key="4">
    <source>
        <dbReference type="SAM" id="MobiDB-lite"/>
    </source>
</evidence>
<dbReference type="EMBL" id="CP003969">
    <property type="protein sequence ID" value="AGP38590.1"/>
    <property type="molecule type" value="Genomic_DNA"/>
</dbReference>
<dbReference type="PANTHER" id="PTHR22925:SF3">
    <property type="entry name" value="GLYCOSYL HYDROLASE FAMILY PROTEIN 43"/>
    <property type="match status" value="1"/>
</dbReference>
<dbReference type="HOGENOM" id="CLU_110726_0_0_7"/>
<feature type="signal peptide" evidence="5">
    <location>
        <begin position="1"/>
        <end position="33"/>
    </location>
</feature>
<evidence type="ECO:0000313" key="6">
    <source>
        <dbReference type="EMBL" id="AGP38590.1"/>
    </source>
</evidence>
<organism evidence="6 7">
    <name type="scientific">Sorangium cellulosum So0157-2</name>
    <dbReference type="NCBI Taxonomy" id="1254432"/>
    <lineage>
        <taxon>Bacteria</taxon>
        <taxon>Pseudomonadati</taxon>
        <taxon>Myxococcota</taxon>
        <taxon>Polyangia</taxon>
        <taxon>Polyangiales</taxon>
        <taxon>Polyangiaceae</taxon>
        <taxon>Sorangium</taxon>
    </lineage>
</organism>
<dbReference type="InterPro" id="IPR006710">
    <property type="entry name" value="Glyco_hydro_43"/>
</dbReference>
<keyword evidence="3" id="KW-0326">Glycosidase</keyword>
<dbReference type="Gene3D" id="2.115.10.20">
    <property type="entry name" value="Glycosyl hydrolase domain, family 43"/>
    <property type="match status" value="1"/>
</dbReference>
<reference evidence="6 7" key="1">
    <citation type="journal article" date="2013" name="Sci. Rep.">
        <title>Extraordinary expansion of a Sorangium cellulosum genome from an alkaline milieu.</title>
        <authorList>
            <person name="Han K."/>
            <person name="Li Z.F."/>
            <person name="Peng R."/>
            <person name="Zhu L.P."/>
            <person name="Zhou T."/>
            <person name="Wang L.G."/>
            <person name="Li S.G."/>
            <person name="Zhang X.B."/>
            <person name="Hu W."/>
            <person name="Wu Z.H."/>
            <person name="Qin N."/>
            <person name="Li Y.Z."/>
        </authorList>
    </citation>
    <scope>NUCLEOTIDE SEQUENCE [LARGE SCALE GENOMIC DNA]</scope>
    <source>
        <strain evidence="6 7">So0157-2</strain>
    </source>
</reference>
<dbReference type="AlphaFoldDB" id="S4Y332"/>
<dbReference type="KEGG" id="scu:SCE1572_31415"/>
<evidence type="ECO:0008006" key="8">
    <source>
        <dbReference type="Google" id="ProtNLM"/>
    </source>
</evidence>
<dbReference type="PATRIC" id="fig|1254432.3.peg.7101"/>
<feature type="compositionally biased region" description="Low complexity" evidence="4">
    <location>
        <begin position="189"/>
        <end position="217"/>
    </location>
</feature>
<dbReference type="SUPFAM" id="SSF75005">
    <property type="entry name" value="Arabinanase/levansucrase/invertase"/>
    <property type="match status" value="1"/>
</dbReference>
<gene>
    <name evidence="6" type="ORF">SCE1572_31415</name>
</gene>
<proteinExistence type="inferred from homology"/>
<sequence length="217" mass="23365">MSRKLADVDSVRFALALGLAALAHPGLAGTANAAPQTITNGTQFRDTSGNVVHAHGGGVIKVGDDYYWFGENRATKYVDVYRSTDLKSWQFRNHVLTPSAHAELRSANIERPKVIYNSSTGQYVMWMHKENATDYGEARAAVATSSTVDGSYTYRGSFRPLGHMSRDITLFKDDDGAAYMISAARDRTPAAATTASSRGTAASASTWSAARPPTARP</sequence>
<dbReference type="Pfam" id="PF04616">
    <property type="entry name" value="Glyco_hydro_43"/>
    <property type="match status" value="1"/>
</dbReference>
<protein>
    <recommendedName>
        <fullName evidence="8">Beta-xylosidase</fullName>
    </recommendedName>
</protein>
<dbReference type="GO" id="GO:0004553">
    <property type="term" value="F:hydrolase activity, hydrolyzing O-glycosyl compounds"/>
    <property type="evidence" value="ECO:0007669"/>
    <property type="project" value="InterPro"/>
</dbReference>
<dbReference type="PANTHER" id="PTHR22925">
    <property type="entry name" value="GLYCOSYL HYDROLASE 43 FAMILY MEMBER"/>
    <property type="match status" value="1"/>
</dbReference>
<keyword evidence="5" id="KW-0732">Signal</keyword>
<keyword evidence="2" id="KW-0378">Hydrolase</keyword>
<dbReference type="STRING" id="1254432.SCE1572_31415"/>
<comment type="similarity">
    <text evidence="1">Belongs to the glycosyl hydrolase 43 family.</text>
</comment>
<evidence type="ECO:0000313" key="7">
    <source>
        <dbReference type="Proteomes" id="UP000014803"/>
    </source>
</evidence>
<evidence type="ECO:0000256" key="2">
    <source>
        <dbReference type="ARBA" id="ARBA00022801"/>
    </source>
</evidence>
<accession>S4Y332</accession>
<dbReference type="eggNOG" id="COG3507">
    <property type="taxonomic scope" value="Bacteria"/>
</dbReference>
<evidence type="ECO:0000256" key="3">
    <source>
        <dbReference type="ARBA" id="ARBA00023295"/>
    </source>
</evidence>
<feature type="chain" id="PRO_5004534006" description="Beta-xylosidase" evidence="5">
    <location>
        <begin position="34"/>
        <end position="217"/>
    </location>
</feature>
<dbReference type="Proteomes" id="UP000014803">
    <property type="component" value="Chromosome"/>
</dbReference>
<evidence type="ECO:0000256" key="1">
    <source>
        <dbReference type="ARBA" id="ARBA00009865"/>
    </source>
</evidence>
<feature type="region of interest" description="Disordered" evidence="4">
    <location>
        <begin position="186"/>
        <end position="217"/>
    </location>
</feature>
<evidence type="ECO:0000256" key="5">
    <source>
        <dbReference type="SAM" id="SignalP"/>
    </source>
</evidence>
<dbReference type="GO" id="GO:0005975">
    <property type="term" value="P:carbohydrate metabolic process"/>
    <property type="evidence" value="ECO:0007669"/>
    <property type="project" value="InterPro"/>
</dbReference>
<name>S4Y332_SORCE</name>
<dbReference type="InterPro" id="IPR023296">
    <property type="entry name" value="Glyco_hydro_beta-prop_sf"/>
</dbReference>